<feature type="signal peptide" evidence="1">
    <location>
        <begin position="1"/>
        <end position="17"/>
    </location>
</feature>
<dbReference type="SUPFAM" id="SSF50370">
    <property type="entry name" value="Ricin B-like lectins"/>
    <property type="match status" value="1"/>
</dbReference>
<evidence type="ECO:0000313" key="4">
    <source>
        <dbReference type="Proteomes" id="UP001233271"/>
    </source>
</evidence>
<sequence length="232" mass="25163">MRILFFLVGAFASPILLEPYASTMVIPSTAAATARTNIDTSDTSGTASAVPKAVYKPQIACRANNPNTDSIIPILNATATPVPKIFLEPITTTTVSTQPPTPQSFFTLMTYSDASFCLGADSFRGSRVLLLLCSDRRTTILRTGDGMTFKKGFCVDVTDGLGDELQAWTCVDNLNQGFKWARESTTVAIRDTITWRGLCMGVDEVVEGARVRMMPCDGGMNQMWIGLDSHGW</sequence>
<keyword evidence="4" id="KW-1185">Reference proteome</keyword>
<gene>
    <name evidence="3" type="ORF">CcaverHIS019_0702940</name>
</gene>
<evidence type="ECO:0000256" key="1">
    <source>
        <dbReference type="SAM" id="SignalP"/>
    </source>
</evidence>
<keyword evidence="1" id="KW-0732">Signal</keyword>
<organism evidence="3 4">
    <name type="scientific">Cutaneotrichosporon cavernicola</name>
    <dbReference type="NCBI Taxonomy" id="279322"/>
    <lineage>
        <taxon>Eukaryota</taxon>
        <taxon>Fungi</taxon>
        <taxon>Dikarya</taxon>
        <taxon>Basidiomycota</taxon>
        <taxon>Agaricomycotina</taxon>
        <taxon>Tremellomycetes</taxon>
        <taxon>Trichosporonales</taxon>
        <taxon>Trichosporonaceae</taxon>
        <taxon>Cutaneotrichosporon</taxon>
    </lineage>
</organism>
<dbReference type="InterPro" id="IPR035992">
    <property type="entry name" value="Ricin_B-like_lectins"/>
</dbReference>
<dbReference type="AlphaFoldDB" id="A0AA48QYU5"/>
<dbReference type="CDD" id="cd00161">
    <property type="entry name" value="beta-trefoil_Ricin-like"/>
    <property type="match status" value="1"/>
</dbReference>
<name>A0AA48QYU5_9TREE</name>
<dbReference type="Pfam" id="PF00652">
    <property type="entry name" value="Ricin_B_lectin"/>
    <property type="match status" value="1"/>
</dbReference>
<feature type="domain" description="Ricin B lectin" evidence="2">
    <location>
        <begin position="150"/>
        <end position="228"/>
    </location>
</feature>
<dbReference type="Gene3D" id="2.80.10.50">
    <property type="match status" value="1"/>
</dbReference>
<dbReference type="Proteomes" id="UP001233271">
    <property type="component" value="Chromosome 7b"/>
</dbReference>
<dbReference type="EMBL" id="AP028219">
    <property type="protein sequence ID" value="BEI94713.1"/>
    <property type="molecule type" value="Genomic_DNA"/>
</dbReference>
<feature type="chain" id="PRO_5041348017" description="Ricin B lectin domain-containing protein" evidence="1">
    <location>
        <begin position="18"/>
        <end position="232"/>
    </location>
</feature>
<protein>
    <recommendedName>
        <fullName evidence="2">Ricin B lectin domain-containing protein</fullName>
    </recommendedName>
</protein>
<dbReference type="InterPro" id="IPR000772">
    <property type="entry name" value="Ricin_B_lectin"/>
</dbReference>
<accession>A0AA48QYU5</accession>
<proteinExistence type="predicted"/>
<dbReference type="PROSITE" id="PS50231">
    <property type="entry name" value="RICIN_B_LECTIN"/>
    <property type="match status" value="1"/>
</dbReference>
<reference evidence="3" key="1">
    <citation type="journal article" date="2023" name="BMC Genomics">
        <title>Chromosome-level genome assemblies of Cutaneotrichosporon spp. (Trichosporonales, Basidiomycota) reveal imbalanced evolution between nucleotide sequences and chromosome synteny.</title>
        <authorList>
            <person name="Kobayashi Y."/>
            <person name="Kayamori A."/>
            <person name="Aoki K."/>
            <person name="Shiwa Y."/>
            <person name="Matsutani M."/>
            <person name="Fujita N."/>
            <person name="Sugita T."/>
            <person name="Iwasaki W."/>
            <person name="Tanaka N."/>
            <person name="Takashima M."/>
        </authorList>
    </citation>
    <scope>NUCLEOTIDE SEQUENCE</scope>
    <source>
        <strain evidence="3">HIS019</strain>
    </source>
</reference>
<evidence type="ECO:0000259" key="2">
    <source>
        <dbReference type="Pfam" id="PF00652"/>
    </source>
</evidence>
<dbReference type="KEGG" id="ccac:CcaHIS019_0702940"/>
<evidence type="ECO:0000313" key="3">
    <source>
        <dbReference type="EMBL" id="BEI94713.1"/>
    </source>
</evidence>
<dbReference type="RefSeq" id="XP_060459978.1">
    <property type="nucleotide sequence ID" value="XM_060603712.1"/>
</dbReference>
<dbReference type="GeneID" id="85498583"/>